<organism evidence="2 3">
    <name type="scientific">Fibrella aquatilis</name>
    <dbReference type="NCBI Taxonomy" id="2817059"/>
    <lineage>
        <taxon>Bacteria</taxon>
        <taxon>Pseudomonadati</taxon>
        <taxon>Bacteroidota</taxon>
        <taxon>Cytophagia</taxon>
        <taxon>Cytophagales</taxon>
        <taxon>Spirosomataceae</taxon>
        <taxon>Fibrella</taxon>
    </lineage>
</organism>
<sequence length="289" mass="33559">MQLLPDYTLSLFHPFTLSLLRVCIVIPVYKATVTPYEQVALTQCLRVLGQYPICFVKPESLDLAPLLNGLPRTVQTQSFADSFFHSVRDYNRLMLFPGFYSAFSAYDYILIHQLDAFVFRDELGDWCRRGYDYVGAPWLRDRDFSSTWDERWFNAKKRIAHLLGLRKADGITPREIITLNGVGNGGLSLRHVAHSLKALKQHSNRLASYEGAPMHQFNEDVFWGIETTRFWPRLRVPNFRTALRFAVEFYPERAISVYNNGQLPFGCHAWDIHGTDFWRPIFATYGYDI</sequence>
<evidence type="ECO:0000259" key="1">
    <source>
        <dbReference type="Pfam" id="PF18922"/>
    </source>
</evidence>
<proteinExistence type="predicted"/>
<dbReference type="EMBL" id="JAFMYU010000038">
    <property type="protein sequence ID" value="MBO0934783.1"/>
    <property type="molecule type" value="Genomic_DNA"/>
</dbReference>
<gene>
    <name evidence="2" type="ORF">J2I48_27480</name>
</gene>
<evidence type="ECO:0000313" key="2">
    <source>
        <dbReference type="EMBL" id="MBO0934783.1"/>
    </source>
</evidence>
<comment type="caution">
    <text evidence="2">The sequence shown here is derived from an EMBL/GenBank/DDBJ whole genome shotgun (WGS) entry which is preliminary data.</text>
</comment>
<name>A0A939GBJ6_9BACT</name>
<dbReference type="Pfam" id="PF18922">
    <property type="entry name" value="DUF5672"/>
    <property type="match status" value="1"/>
</dbReference>
<dbReference type="InterPro" id="IPR043729">
    <property type="entry name" value="DUF5672"/>
</dbReference>
<protein>
    <recommendedName>
        <fullName evidence="1">DUF5672 domain-containing protein</fullName>
    </recommendedName>
</protein>
<dbReference type="AlphaFoldDB" id="A0A939GBJ6"/>
<reference evidence="2 3" key="1">
    <citation type="submission" date="2021-03" db="EMBL/GenBank/DDBJ databases">
        <title>Fibrella sp. HMF5036 genome sequencing and assembly.</title>
        <authorList>
            <person name="Kang H."/>
            <person name="Kim H."/>
            <person name="Bae S."/>
            <person name="Joh K."/>
        </authorList>
    </citation>
    <scope>NUCLEOTIDE SEQUENCE [LARGE SCALE GENOMIC DNA]</scope>
    <source>
        <strain evidence="2 3">HMF5036</strain>
    </source>
</reference>
<evidence type="ECO:0000313" key="3">
    <source>
        <dbReference type="Proteomes" id="UP000664795"/>
    </source>
</evidence>
<keyword evidence="3" id="KW-1185">Reference proteome</keyword>
<feature type="domain" description="DUF5672" evidence="1">
    <location>
        <begin position="74"/>
        <end position="268"/>
    </location>
</feature>
<dbReference type="Proteomes" id="UP000664795">
    <property type="component" value="Unassembled WGS sequence"/>
</dbReference>
<accession>A0A939GBJ6</accession>